<evidence type="ECO:0000256" key="9">
    <source>
        <dbReference type="ARBA" id="ARBA00074581"/>
    </source>
</evidence>
<dbReference type="Proteomes" id="UP001236800">
    <property type="component" value="Chromosome"/>
</dbReference>
<comment type="similarity">
    <text evidence="3">Belongs to the N-acetylmuramoyl-L-alanine amidase 3 family.</text>
</comment>
<evidence type="ECO:0000256" key="3">
    <source>
        <dbReference type="ARBA" id="ARBA00010860"/>
    </source>
</evidence>
<dbReference type="PANTHER" id="PTHR30404">
    <property type="entry name" value="N-ACETYLMURAMOYL-L-ALANINE AMIDASE"/>
    <property type="match status" value="1"/>
</dbReference>
<keyword evidence="5 11" id="KW-0732">Signal</keyword>
<dbReference type="Gene3D" id="3.10.350.10">
    <property type="entry name" value="LysM domain"/>
    <property type="match status" value="1"/>
</dbReference>
<dbReference type="GO" id="GO:0030288">
    <property type="term" value="C:outer membrane-bounded periplasmic space"/>
    <property type="evidence" value="ECO:0007669"/>
    <property type="project" value="TreeGrafter"/>
</dbReference>
<dbReference type="SUPFAM" id="SSF54106">
    <property type="entry name" value="LysM domain"/>
    <property type="match status" value="1"/>
</dbReference>
<reference evidence="13" key="1">
    <citation type="submission" date="2023-08" db="EMBL/GenBank/DDBJ databases">
        <title>Complete genome sequence of Shewanella oncorhynchi Z-P2, a siderophore putrebactin-producing bacterium.</title>
        <authorList>
            <person name="Zhang Y."/>
        </authorList>
    </citation>
    <scope>NUCLEOTIDE SEQUENCE</scope>
    <source>
        <strain evidence="13">Z-P2</strain>
    </source>
</reference>
<feature type="domain" description="LysM" evidence="12">
    <location>
        <begin position="444"/>
        <end position="487"/>
    </location>
</feature>
<dbReference type="InterPro" id="IPR036779">
    <property type="entry name" value="LysM_dom_sf"/>
</dbReference>
<dbReference type="Pfam" id="PF11741">
    <property type="entry name" value="AMIN"/>
    <property type="match status" value="1"/>
</dbReference>
<feature type="region of interest" description="Disordered" evidence="10">
    <location>
        <begin position="390"/>
        <end position="431"/>
    </location>
</feature>
<dbReference type="SMART" id="SM00257">
    <property type="entry name" value="LysM"/>
    <property type="match status" value="1"/>
</dbReference>
<sequence length="490" mass="52952">MIKNNPYFQIIILSLCSFFSVAAHAANQLESVRIWAAPESTRIVFDLSGVPDYTYFSLDGPNRLVVDLKKTTAKVVLKNLENNSKLVKGVRVSKSPTKGDLRLVIDLVKPLNASLFSLPVTAPYGNRLVVDLEDKTLTTATAIVSSTPVKTVTQAAQSSRDIVIAIDAGHGGDDPGSIGPSGVYEKKVALEIARRVSSKINDTPGMRAVMIRTGDYFVNLNKRSELARNSKADLLISIHADAFTSPNPRGASVWVLSMRRANSEIGRWLEQKEKHSELLGGAGEIIQNTDNEQYLAMTLLDMSMNSSMAIGHSVAGDILKDLGGVTQLHKSRPESASLAVLKSPDIPSILVETGFISNPKEERLLSSSRHQESIANAIYKGVSRYYHNNPPADTLLAQRRGGSSSSAKPAKATAKASAERTSTERTSTERTPTAYVGDAVSTKVKHKVRRGESLSAIAQRYSVPMSSIKQANGMKSDVVQLGQTLVIPQS</sequence>
<evidence type="ECO:0000256" key="8">
    <source>
        <dbReference type="ARBA" id="ARBA00023316"/>
    </source>
</evidence>
<evidence type="ECO:0000256" key="10">
    <source>
        <dbReference type="SAM" id="MobiDB-lite"/>
    </source>
</evidence>
<feature type="chain" id="PRO_5041272697" description="N-acetylmuramoyl-L-alanine amidase AmiC" evidence="11">
    <location>
        <begin position="26"/>
        <end position="490"/>
    </location>
</feature>
<evidence type="ECO:0000256" key="2">
    <source>
        <dbReference type="ARBA" id="ARBA00004418"/>
    </source>
</evidence>
<dbReference type="Pfam" id="PF01476">
    <property type="entry name" value="LysM"/>
    <property type="match status" value="1"/>
</dbReference>
<comment type="subcellular location">
    <subcellularLocation>
        <location evidence="2">Periplasm</location>
    </subcellularLocation>
</comment>
<dbReference type="KEGG" id="sog:RA178_19020"/>
<dbReference type="RefSeq" id="WP_306683355.1">
    <property type="nucleotide sequence ID" value="NZ_CP132914.1"/>
</dbReference>
<dbReference type="FunFam" id="3.10.350.10:FF:000014">
    <property type="entry name" value="Soluble lytic murein transglycosylase"/>
    <property type="match status" value="1"/>
</dbReference>
<dbReference type="SUPFAM" id="SSF53187">
    <property type="entry name" value="Zn-dependent exopeptidases"/>
    <property type="match status" value="1"/>
</dbReference>
<dbReference type="CDD" id="cd00118">
    <property type="entry name" value="LysM"/>
    <property type="match status" value="1"/>
</dbReference>
<evidence type="ECO:0000256" key="5">
    <source>
        <dbReference type="ARBA" id="ARBA00022729"/>
    </source>
</evidence>
<dbReference type="CDD" id="cd02696">
    <property type="entry name" value="MurNAc-LAA"/>
    <property type="match status" value="1"/>
</dbReference>
<keyword evidence="6" id="KW-0574">Periplasm</keyword>
<evidence type="ECO:0000256" key="11">
    <source>
        <dbReference type="SAM" id="SignalP"/>
    </source>
</evidence>
<dbReference type="AlphaFoldDB" id="A0AA50Q538"/>
<dbReference type="GO" id="GO:0071555">
    <property type="term" value="P:cell wall organization"/>
    <property type="evidence" value="ECO:0007669"/>
    <property type="project" value="UniProtKB-KW"/>
</dbReference>
<dbReference type="Pfam" id="PF01520">
    <property type="entry name" value="Amidase_3"/>
    <property type="match status" value="1"/>
</dbReference>
<evidence type="ECO:0000256" key="1">
    <source>
        <dbReference type="ARBA" id="ARBA00001561"/>
    </source>
</evidence>
<gene>
    <name evidence="13" type="ORF">RA178_19020</name>
</gene>
<dbReference type="GO" id="GO:0009253">
    <property type="term" value="P:peptidoglycan catabolic process"/>
    <property type="evidence" value="ECO:0007669"/>
    <property type="project" value="InterPro"/>
</dbReference>
<keyword evidence="7 13" id="KW-0378">Hydrolase</keyword>
<evidence type="ECO:0000256" key="4">
    <source>
        <dbReference type="ARBA" id="ARBA00011901"/>
    </source>
</evidence>
<dbReference type="Gene3D" id="3.40.630.40">
    <property type="entry name" value="Zn-dependent exopeptidases"/>
    <property type="match status" value="1"/>
</dbReference>
<dbReference type="EC" id="3.5.1.28" evidence="4"/>
<dbReference type="InterPro" id="IPR002508">
    <property type="entry name" value="MurNAc-LAA_cat"/>
</dbReference>
<organism evidence="13">
    <name type="scientific">Shewanella oncorhynchi</name>
    <dbReference type="NCBI Taxonomy" id="2726434"/>
    <lineage>
        <taxon>Bacteria</taxon>
        <taxon>Pseudomonadati</taxon>
        <taxon>Pseudomonadota</taxon>
        <taxon>Gammaproteobacteria</taxon>
        <taxon>Alteromonadales</taxon>
        <taxon>Shewanellaceae</taxon>
        <taxon>Shewanella</taxon>
    </lineage>
</organism>
<keyword evidence="8" id="KW-0961">Cell wall biogenesis/degradation</keyword>
<dbReference type="InterPro" id="IPR021731">
    <property type="entry name" value="AMIN_dom"/>
</dbReference>
<dbReference type="SMART" id="SM00646">
    <property type="entry name" value="Ami_3"/>
    <property type="match status" value="1"/>
</dbReference>
<evidence type="ECO:0000259" key="12">
    <source>
        <dbReference type="PROSITE" id="PS51782"/>
    </source>
</evidence>
<accession>A0AA50Q538</accession>
<evidence type="ECO:0000256" key="6">
    <source>
        <dbReference type="ARBA" id="ARBA00022764"/>
    </source>
</evidence>
<dbReference type="GO" id="GO:0008745">
    <property type="term" value="F:N-acetylmuramoyl-L-alanine amidase activity"/>
    <property type="evidence" value="ECO:0007669"/>
    <property type="project" value="UniProtKB-EC"/>
</dbReference>
<feature type="signal peptide" evidence="11">
    <location>
        <begin position="1"/>
        <end position="25"/>
    </location>
</feature>
<dbReference type="FunFam" id="3.40.630.40:FF:000001">
    <property type="entry name" value="N-acetylmuramoyl-L-alanine amidase"/>
    <property type="match status" value="1"/>
</dbReference>
<dbReference type="PROSITE" id="PS51782">
    <property type="entry name" value="LYSM"/>
    <property type="match status" value="1"/>
</dbReference>
<feature type="compositionally biased region" description="Basic and acidic residues" evidence="10">
    <location>
        <begin position="417"/>
        <end position="428"/>
    </location>
</feature>
<dbReference type="PANTHER" id="PTHR30404:SF6">
    <property type="entry name" value="N-ACETYLMURAMOYL-L-ALANINE AMIDASE AMIB"/>
    <property type="match status" value="1"/>
</dbReference>
<dbReference type="Gene3D" id="2.60.40.3500">
    <property type="match status" value="1"/>
</dbReference>
<evidence type="ECO:0000256" key="7">
    <source>
        <dbReference type="ARBA" id="ARBA00022801"/>
    </source>
</evidence>
<evidence type="ECO:0000313" key="13">
    <source>
        <dbReference type="EMBL" id="WMB72487.1"/>
    </source>
</evidence>
<dbReference type="InterPro" id="IPR050695">
    <property type="entry name" value="N-acetylmuramoyl_amidase_3"/>
</dbReference>
<comment type="catalytic activity">
    <reaction evidence="1">
        <text>Hydrolyzes the link between N-acetylmuramoyl residues and L-amino acid residues in certain cell-wall glycopeptides.</text>
        <dbReference type="EC" id="3.5.1.28"/>
    </reaction>
</comment>
<dbReference type="GeneID" id="301341321"/>
<name>A0AA50Q538_9GAMM</name>
<proteinExistence type="inferred from homology"/>
<dbReference type="EMBL" id="CP132914">
    <property type="protein sequence ID" value="WMB72487.1"/>
    <property type="molecule type" value="Genomic_DNA"/>
</dbReference>
<protein>
    <recommendedName>
        <fullName evidence="9">N-acetylmuramoyl-L-alanine amidase AmiC</fullName>
        <ecNumber evidence="4">3.5.1.28</ecNumber>
    </recommendedName>
</protein>
<feature type="compositionally biased region" description="Low complexity" evidence="10">
    <location>
        <begin position="403"/>
        <end position="416"/>
    </location>
</feature>
<dbReference type="InterPro" id="IPR018392">
    <property type="entry name" value="LysM"/>
</dbReference>